<dbReference type="Pfam" id="PF07727">
    <property type="entry name" value="RVT_2"/>
    <property type="match status" value="1"/>
</dbReference>
<dbReference type="AlphaFoldDB" id="A0A151U7P6"/>
<proteinExistence type="predicted"/>
<reference evidence="5 6" key="1">
    <citation type="journal article" date="2012" name="Nat. Biotechnol.">
        <title>Draft genome sequence of pigeonpea (Cajanus cajan), an orphan legume crop of resource-poor farmers.</title>
        <authorList>
            <person name="Varshney R.K."/>
            <person name="Chen W."/>
            <person name="Li Y."/>
            <person name="Bharti A.K."/>
            <person name="Saxena R.K."/>
            <person name="Schlueter J.A."/>
            <person name="Donoghue M.T."/>
            <person name="Azam S."/>
            <person name="Fan G."/>
            <person name="Whaley A.M."/>
            <person name="Farmer A.D."/>
            <person name="Sheridan J."/>
            <person name="Iwata A."/>
            <person name="Tuteja R."/>
            <person name="Penmetsa R.V."/>
            <person name="Wu W."/>
            <person name="Upadhyaya H.D."/>
            <person name="Yang S.P."/>
            <person name="Shah T."/>
            <person name="Saxena K.B."/>
            <person name="Michael T."/>
            <person name="McCombie W.R."/>
            <person name="Yang B."/>
            <person name="Zhang G."/>
            <person name="Yang H."/>
            <person name="Wang J."/>
            <person name="Spillane C."/>
            <person name="Cook D.R."/>
            <person name="May G.D."/>
            <person name="Xu X."/>
            <person name="Jackson S.A."/>
        </authorList>
    </citation>
    <scope>NUCLEOTIDE SEQUENCE [LARGE SCALE GENOMIC DNA]</scope>
    <source>
        <strain evidence="6">cv. Asha</strain>
    </source>
</reference>
<dbReference type="InterPro" id="IPR001584">
    <property type="entry name" value="Integrase_cat-core"/>
</dbReference>
<evidence type="ECO:0000256" key="1">
    <source>
        <dbReference type="ARBA" id="ARBA00022723"/>
    </source>
</evidence>
<dbReference type="InterPro" id="IPR013103">
    <property type="entry name" value="RVT_2"/>
</dbReference>
<dbReference type="GO" id="GO:0003676">
    <property type="term" value="F:nucleic acid binding"/>
    <property type="evidence" value="ECO:0007669"/>
    <property type="project" value="InterPro"/>
</dbReference>
<dbReference type="Pfam" id="PF13976">
    <property type="entry name" value="gag_pre-integrs"/>
    <property type="match status" value="1"/>
</dbReference>
<keyword evidence="1" id="KW-0479">Metal-binding</keyword>
<feature type="compositionally biased region" description="Low complexity" evidence="3">
    <location>
        <begin position="362"/>
        <end position="379"/>
    </location>
</feature>
<dbReference type="Proteomes" id="UP000075243">
    <property type="component" value="Chromosome 2"/>
</dbReference>
<dbReference type="InterPro" id="IPR036397">
    <property type="entry name" value="RNaseH_sf"/>
</dbReference>
<dbReference type="InterPro" id="IPR012337">
    <property type="entry name" value="RNaseH-like_sf"/>
</dbReference>
<evidence type="ECO:0000256" key="3">
    <source>
        <dbReference type="SAM" id="MobiDB-lite"/>
    </source>
</evidence>
<name>A0A151U7P6_CAJCA</name>
<dbReference type="GO" id="GO:0015074">
    <property type="term" value="P:DNA integration"/>
    <property type="evidence" value="ECO:0007669"/>
    <property type="project" value="InterPro"/>
</dbReference>
<accession>A0A151U7P6</accession>
<dbReference type="SUPFAM" id="SSF53098">
    <property type="entry name" value="Ribonuclease H-like"/>
    <property type="match status" value="1"/>
</dbReference>
<gene>
    <name evidence="5" type="ORF">KK1_008058</name>
</gene>
<dbReference type="InterPro" id="IPR057670">
    <property type="entry name" value="SH3_retrovirus"/>
</dbReference>
<keyword evidence="2" id="KW-0378">Hydrolase</keyword>
<keyword evidence="6" id="KW-1185">Reference proteome</keyword>
<dbReference type="InterPro" id="IPR025724">
    <property type="entry name" value="GAG-pre-integrase_dom"/>
</dbReference>
<protein>
    <submittedName>
        <fullName evidence="5">Retrovirus-related Pol polyprotein from transposon TNT 1-94</fullName>
    </submittedName>
</protein>
<feature type="region of interest" description="Disordered" evidence="3">
    <location>
        <begin position="353"/>
        <end position="379"/>
    </location>
</feature>
<dbReference type="Pfam" id="PF25597">
    <property type="entry name" value="SH3_retrovirus"/>
    <property type="match status" value="1"/>
</dbReference>
<evidence type="ECO:0000256" key="2">
    <source>
        <dbReference type="ARBA" id="ARBA00022801"/>
    </source>
</evidence>
<dbReference type="Gene3D" id="3.30.420.10">
    <property type="entry name" value="Ribonuclease H-like superfamily/Ribonuclease H"/>
    <property type="match status" value="1"/>
</dbReference>
<dbReference type="GO" id="GO:0046872">
    <property type="term" value="F:metal ion binding"/>
    <property type="evidence" value="ECO:0007669"/>
    <property type="project" value="UniProtKB-KW"/>
</dbReference>
<evidence type="ECO:0000313" key="5">
    <source>
        <dbReference type="EMBL" id="KYP75335.1"/>
    </source>
</evidence>
<dbReference type="PANTHER" id="PTHR42648:SF26">
    <property type="entry name" value="INTEGRASE CATALYTIC DOMAIN-CONTAINING PROTEIN"/>
    <property type="match status" value="1"/>
</dbReference>
<dbReference type="PROSITE" id="PS50994">
    <property type="entry name" value="INTEGRASE"/>
    <property type="match status" value="1"/>
</dbReference>
<dbReference type="Gramene" id="C.cajan_07831.t">
    <property type="protein sequence ID" value="C.cajan_07831.t.cds1"/>
    <property type="gene ID" value="C.cajan_07831"/>
</dbReference>
<feature type="domain" description="Integrase catalytic" evidence="4">
    <location>
        <begin position="92"/>
        <end position="256"/>
    </location>
</feature>
<organism evidence="5 6">
    <name type="scientific">Cajanus cajan</name>
    <name type="common">Pigeon pea</name>
    <name type="synonym">Cajanus indicus</name>
    <dbReference type="NCBI Taxonomy" id="3821"/>
    <lineage>
        <taxon>Eukaryota</taxon>
        <taxon>Viridiplantae</taxon>
        <taxon>Streptophyta</taxon>
        <taxon>Embryophyta</taxon>
        <taxon>Tracheophyta</taxon>
        <taxon>Spermatophyta</taxon>
        <taxon>Magnoliopsida</taxon>
        <taxon>eudicotyledons</taxon>
        <taxon>Gunneridae</taxon>
        <taxon>Pentapetalae</taxon>
        <taxon>rosids</taxon>
        <taxon>fabids</taxon>
        <taxon>Fabales</taxon>
        <taxon>Fabaceae</taxon>
        <taxon>Papilionoideae</taxon>
        <taxon>50 kb inversion clade</taxon>
        <taxon>NPAAA clade</taxon>
        <taxon>indigoferoid/millettioid clade</taxon>
        <taxon>Phaseoleae</taxon>
        <taxon>Cajanus</taxon>
    </lineage>
</organism>
<dbReference type="EMBL" id="CM003604">
    <property type="protein sequence ID" value="KYP75335.1"/>
    <property type="molecule type" value="Genomic_DNA"/>
</dbReference>
<dbReference type="PANTHER" id="PTHR42648">
    <property type="entry name" value="TRANSPOSASE, PUTATIVE-RELATED"/>
    <property type="match status" value="1"/>
</dbReference>
<dbReference type="Pfam" id="PF00665">
    <property type="entry name" value="rve"/>
    <property type="match status" value="1"/>
</dbReference>
<dbReference type="GO" id="GO:0016787">
    <property type="term" value="F:hydrolase activity"/>
    <property type="evidence" value="ECO:0007669"/>
    <property type="project" value="UniProtKB-KW"/>
</dbReference>
<evidence type="ECO:0000259" key="4">
    <source>
        <dbReference type="PROSITE" id="PS50994"/>
    </source>
</evidence>
<evidence type="ECO:0000313" key="6">
    <source>
        <dbReference type="Proteomes" id="UP000075243"/>
    </source>
</evidence>
<dbReference type="InterPro" id="IPR039537">
    <property type="entry name" value="Retrotran_Ty1/copia-like"/>
</dbReference>
<sequence>MGVVGPDGLYQFPSLLWPRQQSAITPSANITSCNFVPYATWHSRLGHPHNDVMKSMFRLCNFPIINKTVSDFCTPCRLGKSHKLPSTLSKTVYHTPFELIYSDLWRPAPITSDNGYQYYVTFVDAHTRFIWIFLFKSKAHTLDVFKQFHAMIQNQFQLPIKAIQTDWGGEFRSFTSYLAQNGIQHRLICPHTHHQNGIVERKHRHIVELGLTMLAQAHLPMQFWDHAFLTSVYLINRLPSSSIQHDVPFRKLFHQLPDYNFLRIFGCSCFPHLRPYNKNKLQLRSQECVFLGYSTSHKGYKCLAPTGRIFISKDVIFCETRFPYPSLFPASATNPPTSSIPVPLVITSLQPPMPTDSPPLISPNTSPTTSNSTLSSSSATTSSVSASTLLPTSSTSLSTHDTTPITNIHSMTTRAKAGIVKPCLQPTLLLTHTEPKSTKQALANDTWLAAMKQEYNALLNNGTWTLVSLPPNKTAIGCKWVFRIKENSDGTVNKYKARLVAKGFHKQFGSDYNETFSPVVKPVTIRLILTLALTHHW</sequence>